<dbReference type="InterPro" id="IPR043128">
    <property type="entry name" value="Rev_trsase/Diguanyl_cyclase"/>
</dbReference>
<dbReference type="OrthoDB" id="23692at2"/>
<keyword evidence="1" id="KW-1133">Transmembrane helix</keyword>
<name>A0A378TMV4_9MYCO</name>
<keyword evidence="3" id="KW-0808">Transferase</keyword>
<proteinExistence type="predicted"/>
<dbReference type="PANTHER" id="PTHR45138">
    <property type="entry name" value="REGULATORY COMPONENTS OF SENSORY TRANSDUCTION SYSTEM"/>
    <property type="match status" value="1"/>
</dbReference>
<feature type="transmembrane region" description="Helical" evidence="1">
    <location>
        <begin position="85"/>
        <end position="103"/>
    </location>
</feature>
<accession>A0A378TMV4</accession>
<dbReference type="InterPro" id="IPR029787">
    <property type="entry name" value="Nucleotide_cyclase"/>
</dbReference>
<organism evidence="3 4">
    <name type="scientific">Mycolicibacterium tokaiense</name>
    <dbReference type="NCBI Taxonomy" id="39695"/>
    <lineage>
        <taxon>Bacteria</taxon>
        <taxon>Bacillati</taxon>
        <taxon>Actinomycetota</taxon>
        <taxon>Actinomycetes</taxon>
        <taxon>Mycobacteriales</taxon>
        <taxon>Mycobacteriaceae</taxon>
        <taxon>Mycolicibacterium</taxon>
    </lineage>
</organism>
<protein>
    <submittedName>
        <fullName evidence="3">Diguanylate cyclase</fullName>
        <ecNumber evidence="3">2.7.7.65</ecNumber>
    </submittedName>
</protein>
<dbReference type="NCBIfam" id="TIGR00254">
    <property type="entry name" value="GGDEF"/>
    <property type="match status" value="1"/>
</dbReference>
<keyword evidence="1" id="KW-0472">Membrane</keyword>
<feature type="transmembrane region" description="Helical" evidence="1">
    <location>
        <begin position="57"/>
        <end position="78"/>
    </location>
</feature>
<dbReference type="SMART" id="SM00267">
    <property type="entry name" value="GGDEF"/>
    <property type="match status" value="1"/>
</dbReference>
<evidence type="ECO:0000313" key="3">
    <source>
        <dbReference type="EMBL" id="STZ61193.1"/>
    </source>
</evidence>
<sequence length="359" mass="38474">MRWPQRWRQSDHYDWLSGYLHARELSTPARIMMSTIAASFTLSLIALLISADGPRGAVPVAMMWTAAAGGVLATVLWARRWPSHAQSLFFGVVTNTSIALACLSHGNPLASLIGCIAFATSGAYFAFFHSTRLVLYNFAVAATVGLIMAVKLALDGHLALAAVDLWLVVQVNIALPVAIRALVNALSVDLLHSDRDPLTGLFNRRSFEHKTLGLLMAREGADAYLTVVVIDLDRFKVLNDTLGHTAGDRALVRVAQSLRALAPHTAVVARSGGEEFLIAYVSADREPGTHAQRMCDGIAALPSKVTASVGTACAPVDNSDDASHQALIARLTADADAAMYVAKRKGGNRVHHHAQDSVR</sequence>
<feature type="transmembrane region" description="Helical" evidence="1">
    <location>
        <begin position="31"/>
        <end position="51"/>
    </location>
</feature>
<dbReference type="EC" id="2.7.7.65" evidence="3"/>
<dbReference type="GO" id="GO:0005886">
    <property type="term" value="C:plasma membrane"/>
    <property type="evidence" value="ECO:0007669"/>
    <property type="project" value="TreeGrafter"/>
</dbReference>
<dbReference type="SUPFAM" id="SSF55073">
    <property type="entry name" value="Nucleotide cyclase"/>
    <property type="match status" value="1"/>
</dbReference>
<keyword evidence="1" id="KW-0812">Transmembrane</keyword>
<feature type="transmembrane region" description="Helical" evidence="1">
    <location>
        <begin position="134"/>
        <end position="154"/>
    </location>
</feature>
<dbReference type="Pfam" id="PF00990">
    <property type="entry name" value="GGDEF"/>
    <property type="match status" value="1"/>
</dbReference>
<feature type="domain" description="GGDEF" evidence="2">
    <location>
        <begin position="223"/>
        <end position="355"/>
    </location>
</feature>
<dbReference type="PANTHER" id="PTHR45138:SF9">
    <property type="entry name" value="DIGUANYLATE CYCLASE DGCM-RELATED"/>
    <property type="match status" value="1"/>
</dbReference>
<dbReference type="GO" id="GO:0043709">
    <property type="term" value="P:cell adhesion involved in single-species biofilm formation"/>
    <property type="evidence" value="ECO:0007669"/>
    <property type="project" value="TreeGrafter"/>
</dbReference>
<dbReference type="CDD" id="cd01949">
    <property type="entry name" value="GGDEF"/>
    <property type="match status" value="1"/>
</dbReference>
<gene>
    <name evidence="3" type="primary">ycdT_4</name>
    <name evidence="3" type="ORF">NCTC10821_04742</name>
</gene>
<dbReference type="EMBL" id="UGQT01000001">
    <property type="protein sequence ID" value="STZ61193.1"/>
    <property type="molecule type" value="Genomic_DNA"/>
</dbReference>
<dbReference type="InterPro" id="IPR000160">
    <property type="entry name" value="GGDEF_dom"/>
</dbReference>
<dbReference type="InterPro" id="IPR050469">
    <property type="entry name" value="Diguanylate_Cyclase"/>
</dbReference>
<dbReference type="Proteomes" id="UP000254978">
    <property type="component" value="Unassembled WGS sequence"/>
</dbReference>
<dbReference type="GO" id="GO:0052621">
    <property type="term" value="F:diguanylate cyclase activity"/>
    <property type="evidence" value="ECO:0007669"/>
    <property type="project" value="UniProtKB-EC"/>
</dbReference>
<dbReference type="RefSeq" id="WP_115280190.1">
    <property type="nucleotide sequence ID" value="NZ_AP022600.1"/>
</dbReference>
<dbReference type="GO" id="GO:1902201">
    <property type="term" value="P:negative regulation of bacterial-type flagellum-dependent cell motility"/>
    <property type="evidence" value="ECO:0007669"/>
    <property type="project" value="TreeGrafter"/>
</dbReference>
<evidence type="ECO:0000256" key="1">
    <source>
        <dbReference type="SAM" id="Phobius"/>
    </source>
</evidence>
<dbReference type="Gene3D" id="3.30.70.270">
    <property type="match status" value="1"/>
</dbReference>
<reference evidence="3 4" key="1">
    <citation type="submission" date="2018-06" db="EMBL/GenBank/DDBJ databases">
        <authorList>
            <consortium name="Pathogen Informatics"/>
            <person name="Doyle S."/>
        </authorList>
    </citation>
    <scope>NUCLEOTIDE SEQUENCE [LARGE SCALE GENOMIC DNA]</scope>
    <source>
        <strain evidence="3 4">NCTC10821</strain>
    </source>
</reference>
<dbReference type="AlphaFoldDB" id="A0A378TMV4"/>
<evidence type="ECO:0000313" key="4">
    <source>
        <dbReference type="Proteomes" id="UP000254978"/>
    </source>
</evidence>
<dbReference type="PROSITE" id="PS50887">
    <property type="entry name" value="GGDEF"/>
    <property type="match status" value="1"/>
</dbReference>
<keyword evidence="4" id="KW-1185">Reference proteome</keyword>
<feature type="transmembrane region" description="Helical" evidence="1">
    <location>
        <begin position="109"/>
        <end position="127"/>
    </location>
</feature>
<evidence type="ECO:0000259" key="2">
    <source>
        <dbReference type="PROSITE" id="PS50887"/>
    </source>
</evidence>
<keyword evidence="3" id="KW-0548">Nucleotidyltransferase</keyword>